<dbReference type="PANTHER" id="PTHR31594:SF14">
    <property type="entry name" value="FIBRONECTIN TYPE-III DOMAIN-CONTAINING PROTEIN"/>
    <property type="match status" value="1"/>
</dbReference>
<reference evidence="3" key="1">
    <citation type="submission" date="2022-11" db="UniProtKB">
        <authorList>
            <consortium name="WormBaseParasite"/>
        </authorList>
    </citation>
    <scope>IDENTIFICATION</scope>
</reference>
<evidence type="ECO:0000313" key="2">
    <source>
        <dbReference type="Proteomes" id="UP000887578"/>
    </source>
</evidence>
<proteinExistence type="predicted"/>
<dbReference type="Proteomes" id="UP000887578">
    <property type="component" value="Unplaced"/>
</dbReference>
<dbReference type="InterPro" id="IPR052090">
    <property type="entry name" value="Cytolytic_pore-forming_toxin"/>
</dbReference>
<feature type="domain" description="SNTX MACPF/CDC-like" evidence="1">
    <location>
        <begin position="14"/>
        <end position="156"/>
    </location>
</feature>
<dbReference type="AlphaFoldDB" id="A0A914PC52"/>
<dbReference type="InterPro" id="IPR056072">
    <property type="entry name" value="SNTX_MACPF/CDC-like_dom"/>
</dbReference>
<organism evidence="2 3">
    <name type="scientific">Panagrolaimus davidi</name>
    <dbReference type="NCBI Taxonomy" id="227884"/>
    <lineage>
        <taxon>Eukaryota</taxon>
        <taxon>Metazoa</taxon>
        <taxon>Ecdysozoa</taxon>
        <taxon>Nematoda</taxon>
        <taxon>Chromadorea</taxon>
        <taxon>Rhabditida</taxon>
        <taxon>Tylenchina</taxon>
        <taxon>Panagrolaimomorpha</taxon>
        <taxon>Panagrolaimoidea</taxon>
        <taxon>Panagrolaimidae</taxon>
        <taxon>Panagrolaimus</taxon>
    </lineage>
</organism>
<dbReference type="PANTHER" id="PTHR31594">
    <property type="entry name" value="AIG1-TYPE G DOMAIN-CONTAINING PROTEIN"/>
    <property type="match status" value="1"/>
</dbReference>
<keyword evidence="2" id="KW-1185">Reference proteome</keyword>
<dbReference type="Pfam" id="PF24674">
    <property type="entry name" value="MACPF_SNTX"/>
    <property type="match status" value="1"/>
</dbReference>
<dbReference type="WBParaSite" id="PDA_v2.g12915.t1">
    <property type="protein sequence ID" value="PDA_v2.g12915.t1"/>
    <property type="gene ID" value="PDA_v2.g12915"/>
</dbReference>
<sequence length="172" mass="19275">MAVSKGTIEIKYSCGRDAQIGDIYDARTEQLVAGSNIFNTDVHDFVHYSRLDSTSNSMLFQTSVYDKANAIDIHDDLLLSILVGLVKTDYGAVKCLDEMCSAEEAQCIHVEKIRTIYEEIDIFSDKLKNLISDNFHNYGTHVVVGITYGVNATVTMTYENIERHDTSNLECC</sequence>
<evidence type="ECO:0000259" key="1">
    <source>
        <dbReference type="Pfam" id="PF24674"/>
    </source>
</evidence>
<evidence type="ECO:0000313" key="3">
    <source>
        <dbReference type="WBParaSite" id="PDA_v2.g12915.t1"/>
    </source>
</evidence>
<accession>A0A914PC52</accession>
<name>A0A914PC52_9BILA</name>
<protein>
    <recommendedName>
        <fullName evidence="1">SNTX MACPF/CDC-like domain-containing protein</fullName>
    </recommendedName>
</protein>